<gene>
    <name evidence="1" type="ORF">QWZ10_08155</name>
</gene>
<evidence type="ECO:0000313" key="1">
    <source>
        <dbReference type="EMBL" id="MDN3711807.1"/>
    </source>
</evidence>
<accession>A0ABT8D7I6</accession>
<name>A0ABT8D7I6_9RHOB</name>
<dbReference type="EMBL" id="JAUFRC010000001">
    <property type="protein sequence ID" value="MDN3711807.1"/>
    <property type="molecule type" value="Genomic_DNA"/>
</dbReference>
<evidence type="ECO:0000313" key="2">
    <source>
        <dbReference type="Proteomes" id="UP001243846"/>
    </source>
</evidence>
<protein>
    <recommendedName>
        <fullName evidence="3">LPS export ABC transporter periplasmic protein LptC</fullName>
    </recommendedName>
</protein>
<organism evidence="1 2">
    <name type="scientific">Paracoccus cavernae</name>
    <dbReference type="NCBI Taxonomy" id="1571207"/>
    <lineage>
        <taxon>Bacteria</taxon>
        <taxon>Pseudomonadati</taxon>
        <taxon>Pseudomonadota</taxon>
        <taxon>Alphaproteobacteria</taxon>
        <taxon>Rhodobacterales</taxon>
        <taxon>Paracoccaceae</taxon>
        <taxon>Paracoccus</taxon>
    </lineage>
</organism>
<evidence type="ECO:0008006" key="3">
    <source>
        <dbReference type="Google" id="ProtNLM"/>
    </source>
</evidence>
<dbReference type="Proteomes" id="UP001243846">
    <property type="component" value="Unassembled WGS sequence"/>
</dbReference>
<proteinExistence type="predicted"/>
<reference evidence="2" key="1">
    <citation type="journal article" date="2019" name="Int. J. Syst. Evol. Microbiol.">
        <title>The Global Catalogue of Microorganisms (GCM) 10K type strain sequencing project: providing services to taxonomists for standard genome sequencing and annotation.</title>
        <authorList>
            <consortium name="The Broad Institute Genomics Platform"/>
            <consortium name="The Broad Institute Genome Sequencing Center for Infectious Disease"/>
            <person name="Wu L."/>
            <person name="Ma J."/>
        </authorList>
    </citation>
    <scope>NUCLEOTIDE SEQUENCE [LARGE SCALE GENOMIC DNA]</scope>
    <source>
        <strain evidence="2">CECT 8482</strain>
    </source>
</reference>
<sequence>MPWGSGFSGRGLAAHRRAAARSGDDDRCLQHGSRTGGQGESLRWFCRCIAAALVIAALSVWLVSDRPKILVSAEGDAVGIMTAAGRVMSKPKGGAFSASSWLENDGDAASQQGSAARSLWSGPKNQRVAILHDSGRPRRVIHLSGKSLPDISALCHDDAILVADQDIAIDGPNSALDCRIFGKRTLTHSGDFHSLRAHKPTDSTA</sequence>
<comment type="caution">
    <text evidence="1">The sequence shown here is derived from an EMBL/GenBank/DDBJ whole genome shotgun (WGS) entry which is preliminary data.</text>
</comment>
<keyword evidence="2" id="KW-1185">Reference proteome</keyword>